<dbReference type="Proteomes" id="UP001165652">
    <property type="component" value="Unassembled WGS sequence"/>
</dbReference>
<dbReference type="EMBL" id="JAQQLI010000016">
    <property type="protein sequence ID" value="MDC7786457.1"/>
    <property type="molecule type" value="Genomic_DNA"/>
</dbReference>
<reference evidence="1" key="2">
    <citation type="submission" date="2023-02" db="EMBL/GenBank/DDBJ databases">
        <authorList>
            <person name="Rayyan A."/>
            <person name="Meyer T."/>
            <person name="Kyndt J.A."/>
        </authorList>
    </citation>
    <scope>NUCLEOTIDE SEQUENCE</scope>
    <source>
        <strain evidence="1">DSM 9987</strain>
    </source>
</reference>
<name>A0ABT5JAE7_RHOTP</name>
<reference evidence="1" key="1">
    <citation type="journal article" date="2023" name="Microbiol Resour">
        <title>Genome Sequences of Rhodoplanes serenus and Two Thermotolerant Strains, Rhodoplanes tepidamans and 'Rhodoplanes cryptolactis,' Further Refine the Genus.</title>
        <authorList>
            <person name="Rayyan A.A."/>
            <person name="Kyndt J.A."/>
        </authorList>
    </citation>
    <scope>NUCLEOTIDE SEQUENCE</scope>
    <source>
        <strain evidence="1">DSM 9987</strain>
    </source>
</reference>
<proteinExistence type="predicted"/>
<accession>A0ABT5JAE7</accession>
<dbReference type="InterPro" id="IPR016181">
    <property type="entry name" value="Acyl_CoA_acyltransferase"/>
</dbReference>
<evidence type="ECO:0008006" key="3">
    <source>
        <dbReference type="Google" id="ProtNLM"/>
    </source>
</evidence>
<protein>
    <recommendedName>
        <fullName evidence="3">GNAT family N-acetyltransferase</fullName>
    </recommendedName>
</protein>
<dbReference type="Gene3D" id="3.40.630.30">
    <property type="match status" value="1"/>
</dbReference>
<gene>
    <name evidence="1" type="ORF">PQJ73_12265</name>
</gene>
<organism evidence="1 2">
    <name type="scientific">Rhodoplanes tepidamans</name>
    <name type="common">Rhodoplanes cryptolactis</name>
    <dbReference type="NCBI Taxonomy" id="200616"/>
    <lineage>
        <taxon>Bacteria</taxon>
        <taxon>Pseudomonadati</taxon>
        <taxon>Pseudomonadota</taxon>
        <taxon>Alphaproteobacteria</taxon>
        <taxon>Hyphomicrobiales</taxon>
        <taxon>Nitrobacteraceae</taxon>
        <taxon>Rhodoplanes</taxon>
    </lineage>
</organism>
<comment type="caution">
    <text evidence="1">The sequence shown here is derived from an EMBL/GenBank/DDBJ whole genome shotgun (WGS) entry which is preliminary data.</text>
</comment>
<dbReference type="SUPFAM" id="SSF55729">
    <property type="entry name" value="Acyl-CoA N-acyltransferases (Nat)"/>
    <property type="match status" value="1"/>
</dbReference>
<dbReference type="RefSeq" id="WP_272777306.1">
    <property type="nucleotide sequence ID" value="NZ_JAQQLI010000016.1"/>
</dbReference>
<sequence>MRTALSSPVRRATDLPAPAVQAARTAIRALAAADVPAVARLFKSTFRAGDAVPTEIVAAYLQRLFLDGPDHDPASPSLVHATAAGDVTGFIGSLAQPMVVNGRSIRAAHACSLMVADPAHDHLAGARLLRSFVGGPQDLSFSETSSPLSRKLWSRLGGRSVAAYSMKWVRLLRPAAAAVALAATHWRRAALLSPLASGLDRLVSRRVDGVFWALPPAPAGVVTTPVDRAALAPAIAALVRRFALAPAWTAAQLDSRLAHAAHLPAYGELVGAVVSDRAGPAGAFVYHVRRNGLAHVLQVLARDGGADAVVASLIRDADAHGAAALVGRSDPAIMEALLYANSVILHRGATTVHSRDPEVLDAIARGDAMLTGLAGESWSELIGGLTAVPHRGP</sequence>
<keyword evidence="2" id="KW-1185">Reference proteome</keyword>
<evidence type="ECO:0000313" key="1">
    <source>
        <dbReference type="EMBL" id="MDC7786457.1"/>
    </source>
</evidence>
<evidence type="ECO:0000313" key="2">
    <source>
        <dbReference type="Proteomes" id="UP001165652"/>
    </source>
</evidence>